<name>L5M6U1_MYODS</name>
<dbReference type="PANTHER" id="PTHR16230">
    <property type="entry name" value="CAPPUCCINO"/>
    <property type="match status" value="1"/>
</dbReference>
<organism evidence="1 2">
    <name type="scientific">Myotis davidii</name>
    <name type="common">David's myotis</name>
    <dbReference type="NCBI Taxonomy" id="225400"/>
    <lineage>
        <taxon>Eukaryota</taxon>
        <taxon>Metazoa</taxon>
        <taxon>Chordata</taxon>
        <taxon>Craniata</taxon>
        <taxon>Vertebrata</taxon>
        <taxon>Euteleostomi</taxon>
        <taxon>Mammalia</taxon>
        <taxon>Eutheria</taxon>
        <taxon>Laurasiatheria</taxon>
        <taxon>Chiroptera</taxon>
        <taxon>Yangochiroptera</taxon>
        <taxon>Vespertilionidae</taxon>
        <taxon>Myotis</taxon>
    </lineage>
</organism>
<dbReference type="AlphaFoldDB" id="L5M6U1"/>
<protein>
    <submittedName>
        <fullName evidence="1">Breast carcinoma-amplified sequence 4</fullName>
    </submittedName>
</protein>
<evidence type="ECO:0000313" key="1">
    <source>
        <dbReference type="EMBL" id="ELK33980.1"/>
    </source>
</evidence>
<evidence type="ECO:0000313" key="2">
    <source>
        <dbReference type="Proteomes" id="UP000010556"/>
    </source>
</evidence>
<reference evidence="2" key="1">
    <citation type="journal article" date="2013" name="Science">
        <title>Comparative analysis of bat genomes provides insight into the evolution of flight and immunity.</title>
        <authorList>
            <person name="Zhang G."/>
            <person name="Cowled C."/>
            <person name="Shi Z."/>
            <person name="Huang Z."/>
            <person name="Bishop-Lilly K.A."/>
            <person name="Fang X."/>
            <person name="Wynne J.W."/>
            <person name="Xiong Z."/>
            <person name="Baker M.L."/>
            <person name="Zhao W."/>
            <person name="Tachedjian M."/>
            <person name="Zhu Y."/>
            <person name="Zhou P."/>
            <person name="Jiang X."/>
            <person name="Ng J."/>
            <person name="Yang L."/>
            <person name="Wu L."/>
            <person name="Xiao J."/>
            <person name="Feng Y."/>
            <person name="Chen Y."/>
            <person name="Sun X."/>
            <person name="Zhang Y."/>
            <person name="Marsh G.A."/>
            <person name="Crameri G."/>
            <person name="Broder C.C."/>
            <person name="Frey K.G."/>
            <person name="Wang L.F."/>
            <person name="Wang J."/>
        </authorList>
    </citation>
    <scope>NUCLEOTIDE SEQUENCE [LARGE SCALE GENOMIC DNA]</scope>
</reference>
<dbReference type="GO" id="GO:0031083">
    <property type="term" value="C:BLOC-1 complex"/>
    <property type="evidence" value="ECO:0007669"/>
    <property type="project" value="TreeGrafter"/>
</dbReference>
<proteinExistence type="predicted"/>
<dbReference type="InterPro" id="IPR024857">
    <property type="entry name" value="Cappuccino"/>
</dbReference>
<gene>
    <name evidence="1" type="ORF">MDA_GLEAN10010580</name>
</gene>
<sequence length="201" mass="22184">MEMRGIYAKVDRLEAFVKMVGHHVSFLEDHVLRAERRHGAFSQALRRWGWPGPRGLPSFRNVSISPPLLLPDPGGGGLRKREVKGHVSFLQTGNGVWRPRKGWPRWLVSGSLPQVPLLALSFELRVTACLLIHHLLSACCLLSMVVHWDYIVSRDRPCPPLPSSQPEDVLIDAQRSGGVLLPRHGLASRRPAGLGPGGCPA</sequence>
<dbReference type="Proteomes" id="UP000010556">
    <property type="component" value="Unassembled WGS sequence"/>
</dbReference>
<dbReference type="PANTHER" id="PTHR16230:SF5">
    <property type="entry name" value="BREAST CARCINOMA-AMPLIFIED SEQUENCE 4"/>
    <property type="match status" value="1"/>
</dbReference>
<accession>L5M6U1</accession>
<keyword evidence="2" id="KW-1185">Reference proteome</keyword>
<dbReference type="EMBL" id="KB103525">
    <property type="protein sequence ID" value="ELK33980.1"/>
    <property type="molecule type" value="Genomic_DNA"/>
</dbReference>